<organism evidence="11 12">
    <name type="scientific">Candidatus Lokiarchaeum ossiferum</name>
    <dbReference type="NCBI Taxonomy" id="2951803"/>
    <lineage>
        <taxon>Archaea</taxon>
        <taxon>Promethearchaeati</taxon>
        <taxon>Promethearchaeota</taxon>
        <taxon>Promethearchaeia</taxon>
        <taxon>Promethearchaeales</taxon>
        <taxon>Promethearchaeaceae</taxon>
        <taxon>Candidatus Lokiarchaeum</taxon>
    </lineage>
</organism>
<dbReference type="InterPro" id="IPR012904">
    <property type="entry name" value="OGG_N"/>
</dbReference>
<evidence type="ECO:0000256" key="1">
    <source>
        <dbReference type="ARBA" id="ARBA00010679"/>
    </source>
</evidence>
<dbReference type="PANTHER" id="PTHR10242:SF2">
    <property type="entry name" value="N-GLYCOSYLASE_DNA LYASE"/>
    <property type="match status" value="1"/>
</dbReference>
<evidence type="ECO:0000256" key="9">
    <source>
        <dbReference type="ARBA" id="ARBA00044632"/>
    </source>
</evidence>
<keyword evidence="3" id="KW-0227">DNA damage</keyword>
<dbReference type="SUPFAM" id="SSF48150">
    <property type="entry name" value="DNA-glycosylase"/>
    <property type="match status" value="1"/>
</dbReference>
<comment type="similarity">
    <text evidence="1">Belongs to the type-1 OGG1 family.</text>
</comment>
<evidence type="ECO:0000313" key="12">
    <source>
        <dbReference type="Proteomes" id="UP001208689"/>
    </source>
</evidence>
<feature type="domain" description="HhH-GPD" evidence="10">
    <location>
        <begin position="103"/>
        <end position="262"/>
    </location>
</feature>
<dbReference type="InterPro" id="IPR052054">
    <property type="entry name" value="Oxidative_DNA_repair_enzyme"/>
</dbReference>
<sequence>MKTFECGQNFLFESFDNGQTYYGPFKDRIVKLVQITPHIIGIDSNVKKNLKNEMEIFLRCKDDYNEMLKVIAIDDLMNEVISYSKGLRLLKQEEFECSISYLLSQCSNIPRIKHHLRQLGEIYGQKVRYEKREFFLFPTREDLLDVSEDTFRELGFGYRAKYIWNFINCHPGFLLEEFEDSEEFNKNLQCIDGIGKKVADCIQLFGYGDVTHFPVDIWIKRFMIQYYNEGKKASTKILSRLGRQLFKNWAGYAQEFIYYYARKNMKIEN</sequence>
<dbReference type="InterPro" id="IPR023170">
    <property type="entry name" value="HhH_base_excis_C"/>
</dbReference>
<dbReference type="Gene3D" id="3.30.310.260">
    <property type="match status" value="1"/>
</dbReference>
<evidence type="ECO:0000256" key="7">
    <source>
        <dbReference type="ARBA" id="ARBA00023268"/>
    </source>
</evidence>
<dbReference type="SMART" id="SM00478">
    <property type="entry name" value="ENDO3c"/>
    <property type="match status" value="1"/>
</dbReference>
<dbReference type="InterPro" id="IPR011257">
    <property type="entry name" value="DNA_glycosylase"/>
</dbReference>
<evidence type="ECO:0000256" key="3">
    <source>
        <dbReference type="ARBA" id="ARBA00022763"/>
    </source>
</evidence>
<dbReference type="Proteomes" id="UP001208689">
    <property type="component" value="Chromosome"/>
</dbReference>
<evidence type="ECO:0000256" key="4">
    <source>
        <dbReference type="ARBA" id="ARBA00022801"/>
    </source>
</evidence>
<accession>A0ABY6HKN9</accession>
<keyword evidence="12" id="KW-1185">Reference proteome</keyword>
<evidence type="ECO:0000259" key="10">
    <source>
        <dbReference type="SMART" id="SM00478"/>
    </source>
</evidence>
<dbReference type="Gene3D" id="1.10.340.30">
    <property type="entry name" value="Hypothetical protein, domain 2"/>
    <property type="match status" value="1"/>
</dbReference>
<dbReference type="InterPro" id="IPR003265">
    <property type="entry name" value="HhH-GPD_domain"/>
</dbReference>
<evidence type="ECO:0000313" key="11">
    <source>
        <dbReference type="EMBL" id="UYP44087.1"/>
    </source>
</evidence>
<keyword evidence="5" id="KW-0234">DNA repair</keyword>
<evidence type="ECO:0000256" key="6">
    <source>
        <dbReference type="ARBA" id="ARBA00023239"/>
    </source>
</evidence>
<evidence type="ECO:0000256" key="8">
    <source>
        <dbReference type="ARBA" id="ARBA00023295"/>
    </source>
</evidence>
<evidence type="ECO:0000256" key="2">
    <source>
        <dbReference type="ARBA" id="ARBA00012720"/>
    </source>
</evidence>
<dbReference type="Pfam" id="PF07934">
    <property type="entry name" value="OGG_N"/>
    <property type="match status" value="1"/>
</dbReference>
<dbReference type="Pfam" id="PF00730">
    <property type="entry name" value="HhH-GPD"/>
    <property type="match status" value="1"/>
</dbReference>
<evidence type="ECO:0000256" key="5">
    <source>
        <dbReference type="ARBA" id="ARBA00023204"/>
    </source>
</evidence>
<gene>
    <name evidence="11" type="ORF">NEF87_000372</name>
</gene>
<keyword evidence="7" id="KW-0511">Multifunctional enzyme</keyword>
<dbReference type="SUPFAM" id="SSF55945">
    <property type="entry name" value="TATA-box binding protein-like"/>
    <property type="match status" value="1"/>
</dbReference>
<protein>
    <recommendedName>
        <fullName evidence="2">DNA-(apurinic or apyrimidinic site) lyase</fullName>
        <ecNumber evidence="2">4.2.99.18</ecNumber>
    </recommendedName>
</protein>
<dbReference type="EC" id="4.2.99.18" evidence="2"/>
<dbReference type="EMBL" id="CP104013">
    <property type="protein sequence ID" value="UYP44087.1"/>
    <property type="molecule type" value="Genomic_DNA"/>
</dbReference>
<dbReference type="PANTHER" id="PTHR10242">
    <property type="entry name" value="8-OXOGUANINE DNA GLYCOSYLASE"/>
    <property type="match status" value="1"/>
</dbReference>
<keyword evidence="6" id="KW-0456">Lyase</keyword>
<dbReference type="CDD" id="cd00056">
    <property type="entry name" value="ENDO3c"/>
    <property type="match status" value="1"/>
</dbReference>
<keyword evidence="4" id="KW-0378">Hydrolase</keyword>
<keyword evidence="8" id="KW-0326">Glycosidase</keyword>
<dbReference type="Gene3D" id="1.10.1670.10">
    <property type="entry name" value="Helix-hairpin-Helix base-excision DNA repair enzymes (C-terminal)"/>
    <property type="match status" value="1"/>
</dbReference>
<proteinExistence type="inferred from homology"/>
<comment type="catalytic activity">
    <reaction evidence="9">
        <text>2'-deoxyribonucleotide-(2'-deoxyribose 5'-phosphate)-2'-deoxyribonucleotide-DNA = a 3'-end 2'-deoxyribonucleotide-(2,3-dehydro-2,3-deoxyribose 5'-phosphate)-DNA + a 5'-end 5'-phospho-2'-deoxyribonucleoside-DNA + H(+)</text>
        <dbReference type="Rhea" id="RHEA:66592"/>
        <dbReference type="Rhea" id="RHEA-COMP:13180"/>
        <dbReference type="Rhea" id="RHEA-COMP:16897"/>
        <dbReference type="Rhea" id="RHEA-COMP:17067"/>
        <dbReference type="ChEBI" id="CHEBI:15378"/>
        <dbReference type="ChEBI" id="CHEBI:136412"/>
        <dbReference type="ChEBI" id="CHEBI:157695"/>
        <dbReference type="ChEBI" id="CHEBI:167181"/>
        <dbReference type="EC" id="4.2.99.18"/>
    </reaction>
</comment>
<reference evidence="11" key="1">
    <citation type="submission" date="2022-09" db="EMBL/GenBank/DDBJ databases">
        <title>Actin cytoskeleton and complex cell architecture in an #Asgard archaeon.</title>
        <authorList>
            <person name="Ponce Toledo R.I."/>
            <person name="Schleper C."/>
            <person name="Rodrigues Oliveira T."/>
            <person name="Wollweber F."/>
            <person name="Xu J."/>
            <person name="Rittmann S."/>
            <person name="Klingl A."/>
            <person name="Pilhofer M."/>
        </authorList>
    </citation>
    <scope>NUCLEOTIDE SEQUENCE</scope>
    <source>
        <strain evidence="11">B-35</strain>
    </source>
</reference>
<name>A0ABY6HKN9_9ARCH</name>